<dbReference type="Proteomes" id="UP000287527">
    <property type="component" value="Unassembled WGS sequence"/>
</dbReference>
<evidence type="ECO:0000313" key="2">
    <source>
        <dbReference type="EMBL" id="RWW91632.1"/>
    </source>
</evidence>
<proteinExistence type="predicted"/>
<feature type="chain" id="PRO_5018592752" evidence="1">
    <location>
        <begin position="21"/>
        <end position="98"/>
    </location>
</feature>
<keyword evidence="3" id="KW-1185">Reference proteome</keyword>
<feature type="signal peptide" evidence="1">
    <location>
        <begin position="1"/>
        <end position="20"/>
    </location>
</feature>
<sequence>MKKVLLSVAACLVLAGTMNAANAVKSIETKLLEVTVSECLWSVIVYTPGGTEITRKEHKGTEGGVDCLTLASNQIKAYEAKYPNAIVKYIAGGTDTPK</sequence>
<dbReference type="RefSeq" id="WP_128391519.1">
    <property type="nucleotide sequence ID" value="NZ_SBII01000022.1"/>
</dbReference>
<reference evidence="2 3" key="1">
    <citation type="submission" date="2019-01" db="EMBL/GenBank/DDBJ databases">
        <title>Flavobacterium sp. nov.,isolated from freshwater.</title>
        <authorList>
            <person name="Zhang R."/>
            <person name="Du Z.-J."/>
        </authorList>
    </citation>
    <scope>NUCLEOTIDE SEQUENCE [LARGE SCALE GENOMIC DNA]</scope>
    <source>
        <strain evidence="2 3">1E403</strain>
    </source>
</reference>
<organism evidence="2 3">
    <name type="scientific">Flavobacterium cerinum</name>
    <dbReference type="NCBI Taxonomy" id="2502784"/>
    <lineage>
        <taxon>Bacteria</taxon>
        <taxon>Pseudomonadati</taxon>
        <taxon>Bacteroidota</taxon>
        <taxon>Flavobacteriia</taxon>
        <taxon>Flavobacteriales</taxon>
        <taxon>Flavobacteriaceae</taxon>
        <taxon>Flavobacterium</taxon>
    </lineage>
</organism>
<dbReference type="EMBL" id="SBII01000022">
    <property type="protein sequence ID" value="RWW91632.1"/>
    <property type="molecule type" value="Genomic_DNA"/>
</dbReference>
<name>A0A3S3RCV6_9FLAO</name>
<keyword evidence="1" id="KW-0732">Signal</keyword>
<gene>
    <name evidence="2" type="ORF">EPI11_18725</name>
</gene>
<dbReference type="AlphaFoldDB" id="A0A3S3RCV6"/>
<protein>
    <submittedName>
        <fullName evidence="2">Uncharacterized protein</fullName>
    </submittedName>
</protein>
<accession>A0A3S3RCV6</accession>
<evidence type="ECO:0000256" key="1">
    <source>
        <dbReference type="SAM" id="SignalP"/>
    </source>
</evidence>
<evidence type="ECO:0000313" key="3">
    <source>
        <dbReference type="Proteomes" id="UP000287527"/>
    </source>
</evidence>
<comment type="caution">
    <text evidence="2">The sequence shown here is derived from an EMBL/GenBank/DDBJ whole genome shotgun (WGS) entry which is preliminary data.</text>
</comment>